<gene>
    <name evidence="3" type="ORF">Ddye_001898</name>
</gene>
<dbReference type="PROSITE" id="PS51375">
    <property type="entry name" value="PPR"/>
    <property type="match status" value="2"/>
</dbReference>
<keyword evidence="4" id="KW-1185">Reference proteome</keyword>
<dbReference type="InterPro" id="IPR046960">
    <property type="entry name" value="PPR_At4g14850-like_plant"/>
</dbReference>
<sequence length="309" mass="34571">MNGPPHVRQKAKPFFTKLLQNYAATKSLTKVKQLHAIITSSGLLSAHLNSIIAVAYANSDHVSNARMLFDEIPERNSFLYNTVMRMYTQNGSSYNSVRLFADMLRLESYLPDNYTYPIVIKACGDLALRELGVVLHGRTLVAGFDTDTIVQNCLLAMYTSFGEIKVAGKLFDGMWKRSVVSWNIMISGYYMNGYANQALEVFNWMVNNRVEPNSASVVSVLPVCGYLKDVEVGRRVHVLVESKGLGNNIAVWNALVDMYMKCCSISEARLVFVGMSERDVVTWTSMISGYILNGEVRNALGFYVQCNSM</sequence>
<evidence type="ECO:0000256" key="2">
    <source>
        <dbReference type="PROSITE-ProRule" id="PRU00708"/>
    </source>
</evidence>
<dbReference type="InterPro" id="IPR002885">
    <property type="entry name" value="PPR_rpt"/>
</dbReference>
<dbReference type="InterPro" id="IPR011990">
    <property type="entry name" value="TPR-like_helical_dom_sf"/>
</dbReference>
<feature type="repeat" description="PPR" evidence="2">
    <location>
        <begin position="178"/>
        <end position="212"/>
    </location>
</feature>
<dbReference type="Gene3D" id="1.25.40.10">
    <property type="entry name" value="Tetratricopeptide repeat domain"/>
    <property type="match status" value="3"/>
</dbReference>
<organism evidence="3 4">
    <name type="scientific">Dipteronia dyeriana</name>
    <dbReference type="NCBI Taxonomy" id="168575"/>
    <lineage>
        <taxon>Eukaryota</taxon>
        <taxon>Viridiplantae</taxon>
        <taxon>Streptophyta</taxon>
        <taxon>Embryophyta</taxon>
        <taxon>Tracheophyta</taxon>
        <taxon>Spermatophyta</taxon>
        <taxon>Magnoliopsida</taxon>
        <taxon>eudicotyledons</taxon>
        <taxon>Gunneridae</taxon>
        <taxon>Pentapetalae</taxon>
        <taxon>rosids</taxon>
        <taxon>malvids</taxon>
        <taxon>Sapindales</taxon>
        <taxon>Sapindaceae</taxon>
        <taxon>Hippocastanoideae</taxon>
        <taxon>Acereae</taxon>
        <taxon>Dipteronia</taxon>
    </lineage>
</organism>
<comment type="caution">
    <text evidence="3">The sequence shown here is derived from an EMBL/GenBank/DDBJ whole genome shotgun (WGS) entry which is preliminary data.</text>
</comment>
<name>A0AAE0CTZ3_9ROSI</name>
<dbReference type="NCBIfam" id="TIGR00756">
    <property type="entry name" value="PPR"/>
    <property type="match status" value="2"/>
</dbReference>
<evidence type="ECO:0008006" key="5">
    <source>
        <dbReference type="Google" id="ProtNLM"/>
    </source>
</evidence>
<dbReference type="AlphaFoldDB" id="A0AAE0CTZ3"/>
<evidence type="ECO:0000313" key="4">
    <source>
        <dbReference type="Proteomes" id="UP001280121"/>
    </source>
</evidence>
<dbReference type="Pfam" id="PF01535">
    <property type="entry name" value="PPR"/>
    <property type="match status" value="2"/>
</dbReference>
<dbReference type="PANTHER" id="PTHR24015">
    <property type="entry name" value="OS07G0578800 PROTEIN-RELATED"/>
    <property type="match status" value="1"/>
</dbReference>
<dbReference type="EMBL" id="JANJYI010000001">
    <property type="protein sequence ID" value="KAK2663324.1"/>
    <property type="molecule type" value="Genomic_DNA"/>
</dbReference>
<evidence type="ECO:0000256" key="1">
    <source>
        <dbReference type="ARBA" id="ARBA00022737"/>
    </source>
</evidence>
<accession>A0AAE0CTZ3</accession>
<keyword evidence="1" id="KW-0677">Repeat</keyword>
<feature type="repeat" description="PPR" evidence="2">
    <location>
        <begin position="248"/>
        <end position="282"/>
    </location>
</feature>
<dbReference type="PANTHER" id="PTHR24015:SF548">
    <property type="entry name" value="OS08G0340900 PROTEIN"/>
    <property type="match status" value="1"/>
</dbReference>
<dbReference type="FunFam" id="1.25.40.10:FF:000344">
    <property type="entry name" value="Pentatricopeptide repeat-containing protein"/>
    <property type="match status" value="1"/>
</dbReference>
<dbReference type="GO" id="GO:0003723">
    <property type="term" value="F:RNA binding"/>
    <property type="evidence" value="ECO:0007669"/>
    <property type="project" value="InterPro"/>
</dbReference>
<dbReference type="GO" id="GO:0009451">
    <property type="term" value="P:RNA modification"/>
    <property type="evidence" value="ECO:0007669"/>
    <property type="project" value="InterPro"/>
</dbReference>
<reference evidence="3" key="1">
    <citation type="journal article" date="2023" name="Plant J.">
        <title>Genome sequences and population genomics provide insights into the demographic history, inbreeding, and mutation load of two 'living fossil' tree species of Dipteronia.</title>
        <authorList>
            <person name="Feng Y."/>
            <person name="Comes H.P."/>
            <person name="Chen J."/>
            <person name="Zhu S."/>
            <person name="Lu R."/>
            <person name="Zhang X."/>
            <person name="Li P."/>
            <person name="Qiu J."/>
            <person name="Olsen K.M."/>
            <person name="Qiu Y."/>
        </authorList>
    </citation>
    <scope>NUCLEOTIDE SEQUENCE</scope>
    <source>
        <strain evidence="3">KIB01</strain>
    </source>
</reference>
<dbReference type="Proteomes" id="UP001280121">
    <property type="component" value="Unassembled WGS sequence"/>
</dbReference>
<dbReference type="Pfam" id="PF13041">
    <property type="entry name" value="PPR_2"/>
    <property type="match status" value="2"/>
</dbReference>
<protein>
    <recommendedName>
        <fullName evidence="5">Pentatricopeptide repeat-containing protein</fullName>
    </recommendedName>
</protein>
<proteinExistence type="predicted"/>
<evidence type="ECO:0000313" key="3">
    <source>
        <dbReference type="EMBL" id="KAK2663324.1"/>
    </source>
</evidence>